<keyword evidence="1" id="KW-1133">Transmembrane helix</keyword>
<feature type="transmembrane region" description="Helical" evidence="1">
    <location>
        <begin position="121"/>
        <end position="143"/>
    </location>
</feature>
<keyword evidence="3" id="KW-1185">Reference proteome</keyword>
<evidence type="ECO:0000313" key="3">
    <source>
        <dbReference type="Proteomes" id="UP000008206"/>
    </source>
</evidence>
<accession>E0UET1</accession>
<dbReference type="Proteomes" id="UP000008206">
    <property type="component" value="Chromosome"/>
</dbReference>
<proteinExistence type="predicted"/>
<name>E0UET1_GLOV7</name>
<dbReference type="RefSeq" id="WP_013321168.1">
    <property type="nucleotide sequence ID" value="NC_014501.1"/>
</dbReference>
<reference evidence="3" key="1">
    <citation type="journal article" date="2011" name="MBio">
        <title>Novel metabolic attributes of the genus Cyanothece, comprising a group of unicellular nitrogen-fixing Cyanobacteria.</title>
        <authorList>
            <person name="Bandyopadhyay A."/>
            <person name="Elvitigala T."/>
            <person name="Welsh E."/>
            <person name="Stockel J."/>
            <person name="Liberton M."/>
            <person name="Min H."/>
            <person name="Sherman L.A."/>
            <person name="Pakrasi H.B."/>
        </authorList>
    </citation>
    <scope>NUCLEOTIDE SEQUENCE [LARGE SCALE GENOMIC DNA]</scope>
    <source>
        <strain evidence="3">PCC 7822</strain>
    </source>
</reference>
<keyword evidence="1" id="KW-0472">Membrane</keyword>
<dbReference type="KEGG" id="cyj:Cyan7822_1052"/>
<gene>
    <name evidence="2" type="ordered locus">Cyan7822_1052</name>
</gene>
<dbReference type="EMBL" id="CP002198">
    <property type="protein sequence ID" value="ADN13061.1"/>
    <property type="molecule type" value="Genomic_DNA"/>
</dbReference>
<keyword evidence="1" id="KW-0812">Transmembrane</keyword>
<organism evidence="2 3">
    <name type="scientific">Gloeothece verrucosa (strain PCC 7822)</name>
    <name type="common">Cyanothece sp. (strain PCC 7822)</name>
    <dbReference type="NCBI Taxonomy" id="497965"/>
    <lineage>
        <taxon>Bacteria</taxon>
        <taxon>Bacillati</taxon>
        <taxon>Cyanobacteriota</taxon>
        <taxon>Cyanophyceae</taxon>
        <taxon>Oscillatoriophycideae</taxon>
        <taxon>Chroococcales</taxon>
        <taxon>Aphanothecaceae</taxon>
        <taxon>Gloeothece</taxon>
        <taxon>Gloeothece verrucosa</taxon>
    </lineage>
</organism>
<sequence length="176" mass="20494">MIHSTKPRFQYVSILNQAGYYKVFISRSVLASGLNLSVGRISNETYLKSLLIAQDLDKYIGDNLVTGKLDKEEIRDIVKKHKKHPHLQLVGSENKQETITVKSLWDCYVNHHKKLFVWSEVYLLTHIQTVTNLIISSFFYYYLKMSSQKIINFGTIPCYCSTERCRNTFDRTVMNS</sequence>
<evidence type="ECO:0000313" key="2">
    <source>
        <dbReference type="EMBL" id="ADN13061.1"/>
    </source>
</evidence>
<protein>
    <submittedName>
        <fullName evidence="2">Uncharacterized protein</fullName>
    </submittedName>
</protein>
<dbReference type="HOGENOM" id="CLU_1522722_0_0_3"/>
<evidence type="ECO:0000256" key="1">
    <source>
        <dbReference type="SAM" id="Phobius"/>
    </source>
</evidence>
<dbReference type="AlphaFoldDB" id="E0UET1"/>